<sequence length="415" mass="46638">MRTILHIDVNSAFLSWEAAYRLLNGEETDLRDIPSVVAGDPKKRTGVVLAKSVPAKKYGIETGEPLMSAMRKCPRLVAVPPTFGLYSRCSSAMMELLSSYTGRVQPYSIDEAFMDATEVIKNLHMEPVEFANRLRERISQELGFTVNIGVSCNKLLAKAASELEKPNRTHTMYPQEISSKYWPLPVREMFGVGRRTEVKLKRIGVQTIGELAAMDLVYLRATFKSYGEVLYNHANGIDDSPVETSDEIKSIGNSTTTPSDVEDANTAHEYLLALAEIVGERLRRKGFRAYCVGISIRYSDFSQSQKQSVLCAPIEADIEIYEHAKRLFDELWKREPVRLLGVRMTHLEDGSERQLTMWDEQPAGNVRLDAVIDQLRATYGDDIIKRGSLADTSQGKIDSFKKRYNINLSMPGGVR</sequence>
<feature type="binding site" evidence="15">
    <location>
        <position position="110"/>
    </location>
    <ligand>
        <name>Mg(2+)</name>
        <dbReference type="ChEBI" id="CHEBI:18420"/>
    </ligand>
</feature>
<comment type="subunit">
    <text evidence="15">Monomer.</text>
</comment>
<geneLocation type="plasmid" evidence="17 18">
    <name>EAL2_808p</name>
</geneLocation>
<reference evidence="17 18" key="1">
    <citation type="journal article" date="2014" name="Genome Announc.">
        <title>Complete Genome Sequence of Amino Acid-Utilizing Eubacterium acidaminophilum al-2 (DSM 3953).</title>
        <authorList>
            <person name="Poehlein A."/>
            <person name="Andreesen J.R."/>
            <person name="Daniel R."/>
        </authorList>
    </citation>
    <scope>NUCLEOTIDE SEQUENCE [LARGE SCALE GENOMIC DNA]</scope>
    <source>
        <strain evidence="17 18">DSM 3953</strain>
        <plasmid evidence="18">Plasmid EAL2_808p</plasmid>
    </source>
</reference>
<evidence type="ECO:0000256" key="1">
    <source>
        <dbReference type="ARBA" id="ARBA00004496"/>
    </source>
</evidence>
<dbReference type="KEGG" id="eac:EAL2_808p00100"/>
<dbReference type="PATRIC" id="fig|1286171.3.peg.2186"/>
<evidence type="ECO:0000256" key="12">
    <source>
        <dbReference type="ARBA" id="ARBA00023125"/>
    </source>
</evidence>
<evidence type="ECO:0000256" key="3">
    <source>
        <dbReference type="ARBA" id="ARBA00022457"/>
    </source>
</evidence>
<dbReference type="InterPro" id="IPR036775">
    <property type="entry name" value="DNA_pol_Y-fam_lit_finger_sf"/>
</dbReference>
<dbReference type="Gene3D" id="3.30.70.270">
    <property type="match status" value="1"/>
</dbReference>
<dbReference type="GO" id="GO:0003684">
    <property type="term" value="F:damaged DNA binding"/>
    <property type="evidence" value="ECO:0007669"/>
    <property type="project" value="InterPro"/>
</dbReference>
<organism evidence="17 18">
    <name type="scientific">Peptoclostridium acidaminophilum DSM 3953</name>
    <dbReference type="NCBI Taxonomy" id="1286171"/>
    <lineage>
        <taxon>Bacteria</taxon>
        <taxon>Bacillati</taxon>
        <taxon>Bacillota</taxon>
        <taxon>Clostridia</taxon>
        <taxon>Peptostreptococcales</taxon>
        <taxon>Peptoclostridiaceae</taxon>
        <taxon>Peptoclostridium</taxon>
    </lineage>
</organism>
<dbReference type="HOGENOM" id="CLU_012348_1_1_9"/>
<feature type="binding site" evidence="15">
    <location>
        <position position="8"/>
    </location>
    <ligand>
        <name>Mg(2+)</name>
        <dbReference type="ChEBI" id="CHEBI:18420"/>
    </ligand>
</feature>
<dbReference type="GO" id="GO:0006261">
    <property type="term" value="P:DNA-templated DNA replication"/>
    <property type="evidence" value="ECO:0007669"/>
    <property type="project" value="UniProtKB-UniRule"/>
</dbReference>
<name>W8TMU3_PEPAC</name>
<dbReference type="SUPFAM" id="SSF100879">
    <property type="entry name" value="Lesion bypass DNA polymerase (Y-family), little finger domain"/>
    <property type="match status" value="1"/>
</dbReference>
<keyword evidence="6 15" id="KW-0548">Nucleotidyltransferase</keyword>
<dbReference type="Pfam" id="PF11799">
    <property type="entry name" value="IMS_C"/>
    <property type="match status" value="1"/>
</dbReference>
<dbReference type="GO" id="GO:0003887">
    <property type="term" value="F:DNA-directed DNA polymerase activity"/>
    <property type="evidence" value="ECO:0007669"/>
    <property type="project" value="UniProtKB-UniRule"/>
</dbReference>
<gene>
    <name evidence="15 17" type="primary">dinB</name>
    <name evidence="17" type="ORF">EAL2_808p00100</name>
</gene>
<comment type="function">
    <text evidence="15">Poorly processive, error-prone DNA polymerase involved in untargeted mutagenesis. Copies undamaged DNA at stalled replication forks, which arise in vivo from mismatched or misaligned primer ends. These misaligned primers can be extended by PolIV. Exhibits no 3'-5' exonuclease (proofreading) activity. May be involved in translesional synthesis, in conjunction with the beta clamp from PolIII.</text>
</comment>
<comment type="subcellular location">
    <subcellularLocation>
        <location evidence="1 15">Cytoplasm</location>
    </subcellularLocation>
</comment>
<dbReference type="PANTHER" id="PTHR11076:SF33">
    <property type="entry name" value="DNA POLYMERASE KAPPA"/>
    <property type="match status" value="1"/>
</dbReference>
<comment type="cofactor">
    <cofactor evidence="15">
        <name>Mg(2+)</name>
        <dbReference type="ChEBI" id="CHEBI:18420"/>
    </cofactor>
    <text evidence="15">Binds 2 magnesium ions per subunit.</text>
</comment>
<evidence type="ECO:0000256" key="7">
    <source>
        <dbReference type="ARBA" id="ARBA00022705"/>
    </source>
</evidence>
<evidence type="ECO:0000313" key="18">
    <source>
        <dbReference type="Proteomes" id="UP000019591"/>
    </source>
</evidence>
<keyword evidence="10 15" id="KW-0460">Magnesium</keyword>
<dbReference type="InterPro" id="IPR022880">
    <property type="entry name" value="DNApol_IV"/>
</dbReference>
<protein>
    <recommendedName>
        <fullName evidence="15">DNA polymerase IV</fullName>
        <shortName evidence="15">Pol IV</shortName>
        <ecNumber evidence="15">2.7.7.7</ecNumber>
    </recommendedName>
</protein>
<feature type="site" description="Substrate discrimination" evidence="15">
    <location>
        <position position="13"/>
    </location>
</feature>
<dbReference type="eggNOG" id="COG0389">
    <property type="taxonomic scope" value="Bacteria"/>
</dbReference>
<evidence type="ECO:0000256" key="11">
    <source>
        <dbReference type="ARBA" id="ARBA00022932"/>
    </source>
</evidence>
<keyword evidence="13 15" id="KW-0234">DNA repair</keyword>
<keyword evidence="18" id="KW-1185">Reference proteome</keyword>
<dbReference type="InterPro" id="IPR001126">
    <property type="entry name" value="UmuC"/>
</dbReference>
<evidence type="ECO:0000256" key="9">
    <source>
        <dbReference type="ARBA" id="ARBA00022763"/>
    </source>
</evidence>
<dbReference type="RefSeq" id="WP_025436440.1">
    <property type="nucleotide sequence ID" value="NZ_CP007453.1"/>
</dbReference>
<evidence type="ECO:0000256" key="6">
    <source>
        <dbReference type="ARBA" id="ARBA00022695"/>
    </source>
</evidence>
<dbReference type="InterPro" id="IPR050116">
    <property type="entry name" value="DNA_polymerase-Y"/>
</dbReference>
<keyword evidence="9 15" id="KW-0227">DNA damage</keyword>
<feature type="domain" description="UmuC" evidence="16">
    <location>
        <begin position="4"/>
        <end position="193"/>
    </location>
</feature>
<keyword evidence="8 15" id="KW-0479">Metal-binding</keyword>
<dbReference type="AlphaFoldDB" id="W8TMU3"/>
<dbReference type="OrthoDB" id="9808813at2"/>
<keyword evidence="7 15" id="KW-0235">DNA replication</keyword>
<dbReference type="Pfam" id="PF21999">
    <property type="entry name" value="IMS_HHH_1"/>
    <property type="match status" value="1"/>
</dbReference>
<dbReference type="InterPro" id="IPR043502">
    <property type="entry name" value="DNA/RNA_pol_sf"/>
</dbReference>
<dbReference type="Gene3D" id="1.10.150.20">
    <property type="entry name" value="5' to 3' exonuclease, C-terminal subdomain"/>
    <property type="match status" value="1"/>
</dbReference>
<comment type="similarity">
    <text evidence="2 15">Belongs to the DNA polymerase type-Y family.</text>
</comment>
<dbReference type="GO" id="GO:0006281">
    <property type="term" value="P:DNA repair"/>
    <property type="evidence" value="ECO:0007669"/>
    <property type="project" value="UniProtKB-UniRule"/>
</dbReference>
<dbReference type="GO" id="GO:0009432">
    <property type="term" value="P:SOS response"/>
    <property type="evidence" value="ECO:0007669"/>
    <property type="project" value="TreeGrafter"/>
</dbReference>
<comment type="catalytic activity">
    <reaction evidence="14 15">
        <text>DNA(n) + a 2'-deoxyribonucleoside 5'-triphosphate = DNA(n+1) + diphosphate</text>
        <dbReference type="Rhea" id="RHEA:22508"/>
        <dbReference type="Rhea" id="RHEA-COMP:17339"/>
        <dbReference type="Rhea" id="RHEA-COMP:17340"/>
        <dbReference type="ChEBI" id="CHEBI:33019"/>
        <dbReference type="ChEBI" id="CHEBI:61560"/>
        <dbReference type="ChEBI" id="CHEBI:173112"/>
        <dbReference type="EC" id="2.7.7.7"/>
    </reaction>
</comment>
<dbReference type="GO" id="GO:0042276">
    <property type="term" value="P:error-prone translesion synthesis"/>
    <property type="evidence" value="ECO:0007669"/>
    <property type="project" value="TreeGrafter"/>
</dbReference>
<dbReference type="GO" id="GO:0000287">
    <property type="term" value="F:magnesium ion binding"/>
    <property type="evidence" value="ECO:0007669"/>
    <property type="project" value="UniProtKB-UniRule"/>
</dbReference>
<dbReference type="Pfam" id="PF00817">
    <property type="entry name" value="IMS"/>
    <property type="match status" value="1"/>
</dbReference>
<evidence type="ECO:0000256" key="2">
    <source>
        <dbReference type="ARBA" id="ARBA00010945"/>
    </source>
</evidence>
<dbReference type="EC" id="2.7.7.7" evidence="15"/>
<dbReference type="CDD" id="cd03586">
    <property type="entry name" value="PolY_Pol_IV_kappa"/>
    <property type="match status" value="1"/>
</dbReference>
<keyword evidence="17" id="KW-0614">Plasmid</keyword>
<proteinExistence type="inferred from homology"/>
<keyword evidence="3 15" id="KW-0515">Mutator protein</keyword>
<dbReference type="EMBL" id="CP007453">
    <property type="protein sequence ID" value="AHM57517.1"/>
    <property type="molecule type" value="Genomic_DNA"/>
</dbReference>
<keyword evidence="5 15" id="KW-0808">Transferase</keyword>
<keyword evidence="4 15" id="KW-0963">Cytoplasm</keyword>
<feature type="active site" evidence="15">
    <location>
        <position position="111"/>
    </location>
</feature>
<keyword evidence="11 15" id="KW-0239">DNA-directed DNA polymerase</keyword>
<dbReference type="PANTHER" id="PTHR11076">
    <property type="entry name" value="DNA REPAIR POLYMERASE UMUC / TRANSFERASE FAMILY MEMBER"/>
    <property type="match status" value="1"/>
</dbReference>
<keyword evidence="12 15" id="KW-0238">DNA-binding</keyword>
<accession>W8TMU3</accession>
<evidence type="ECO:0000256" key="4">
    <source>
        <dbReference type="ARBA" id="ARBA00022490"/>
    </source>
</evidence>
<dbReference type="InterPro" id="IPR053848">
    <property type="entry name" value="IMS_HHH_1"/>
</dbReference>
<evidence type="ECO:0000256" key="13">
    <source>
        <dbReference type="ARBA" id="ARBA00023204"/>
    </source>
</evidence>
<dbReference type="InterPro" id="IPR017961">
    <property type="entry name" value="DNA_pol_Y-fam_little_finger"/>
</dbReference>
<dbReference type="InterPro" id="IPR043128">
    <property type="entry name" value="Rev_trsase/Diguanyl_cyclase"/>
</dbReference>
<evidence type="ECO:0000256" key="14">
    <source>
        <dbReference type="ARBA" id="ARBA00049244"/>
    </source>
</evidence>
<dbReference type="Gene3D" id="3.30.1490.100">
    <property type="entry name" value="DNA polymerase, Y-family, little finger domain"/>
    <property type="match status" value="1"/>
</dbReference>
<evidence type="ECO:0000313" key="17">
    <source>
        <dbReference type="EMBL" id="AHM57517.1"/>
    </source>
</evidence>
<evidence type="ECO:0000256" key="5">
    <source>
        <dbReference type="ARBA" id="ARBA00022679"/>
    </source>
</evidence>
<evidence type="ECO:0000256" key="8">
    <source>
        <dbReference type="ARBA" id="ARBA00022723"/>
    </source>
</evidence>
<evidence type="ECO:0000256" key="10">
    <source>
        <dbReference type="ARBA" id="ARBA00022842"/>
    </source>
</evidence>
<dbReference type="Gene3D" id="3.40.1170.60">
    <property type="match status" value="1"/>
</dbReference>
<dbReference type="Proteomes" id="UP000019591">
    <property type="component" value="Plasmid EAL2_808p"/>
</dbReference>
<dbReference type="PROSITE" id="PS50173">
    <property type="entry name" value="UMUC"/>
    <property type="match status" value="1"/>
</dbReference>
<evidence type="ECO:0000256" key="15">
    <source>
        <dbReference type="HAMAP-Rule" id="MF_01113"/>
    </source>
</evidence>
<dbReference type="HAMAP" id="MF_01113">
    <property type="entry name" value="DNApol_IV"/>
    <property type="match status" value="1"/>
</dbReference>
<evidence type="ECO:0000259" key="16">
    <source>
        <dbReference type="PROSITE" id="PS50173"/>
    </source>
</evidence>
<dbReference type="SUPFAM" id="SSF56672">
    <property type="entry name" value="DNA/RNA polymerases"/>
    <property type="match status" value="1"/>
</dbReference>
<dbReference type="GO" id="GO:0005829">
    <property type="term" value="C:cytosol"/>
    <property type="evidence" value="ECO:0007669"/>
    <property type="project" value="TreeGrafter"/>
</dbReference>